<dbReference type="EMBL" id="CP144913">
    <property type="protein sequence ID" value="WXB77071.1"/>
    <property type="molecule type" value="Genomic_DNA"/>
</dbReference>
<keyword evidence="3" id="KW-1185">Reference proteome</keyword>
<proteinExistence type="predicted"/>
<reference evidence="2 3" key="1">
    <citation type="submission" date="2024-02" db="EMBL/GenBank/DDBJ databases">
        <title>Janibacter sp. nov., isolated from gut of marine sandworm.</title>
        <authorList>
            <person name="Kim B."/>
            <person name="Jun M.O."/>
            <person name="Shin N.-R."/>
        </authorList>
    </citation>
    <scope>NUCLEOTIDE SEQUENCE [LARGE SCALE GENOMIC DNA]</scope>
    <source>
        <strain evidence="2 3">A1S7</strain>
    </source>
</reference>
<name>A0ABZ2MJ29_9MICO</name>
<dbReference type="Proteomes" id="UP001382727">
    <property type="component" value="Chromosome"/>
</dbReference>
<feature type="region of interest" description="Disordered" evidence="1">
    <location>
        <begin position="212"/>
        <end position="236"/>
    </location>
</feature>
<gene>
    <name evidence="2" type="ORF">V1351_03145</name>
</gene>
<evidence type="ECO:0000313" key="3">
    <source>
        <dbReference type="Proteomes" id="UP001382727"/>
    </source>
</evidence>
<organism evidence="2 3">
    <name type="scientific">Janibacter alittae</name>
    <dbReference type="NCBI Taxonomy" id="3115209"/>
    <lineage>
        <taxon>Bacteria</taxon>
        <taxon>Bacillati</taxon>
        <taxon>Actinomycetota</taxon>
        <taxon>Actinomycetes</taxon>
        <taxon>Micrococcales</taxon>
        <taxon>Intrasporangiaceae</taxon>
        <taxon>Janibacter</taxon>
    </lineage>
</organism>
<sequence length="528" mass="57815">MSTRAQSTHVTERAEGDRIRRRVQLLVEITSRVGEYRDGLGRAAERLTDHEAAIVQDLEQHGLDVLQLREVLWGGHVLIDDSELYERWRFPASRERLSSHHKAVDKSRYPDLGLTGPLVREKLHGRTSTGTWLQFEKTPAAMGHGFRLPTWTDVLHLCDFIVYRITKSNVGPWGLSKQTERRPMYLSPAVATAAPVPPEAVDELTAALERVEDADDTTSAAPDLARRFPPPDRSSTVAELVLAPGTRNGRGLFGASDIHVHHGQVQDARRALDEARATEPPTWSLPPTADTGGRMTDATTSADIPADTLGNLVDLVETGPVLLGAYTLAEIDAVGAIDHLFEDKPAPELIAEAVRSLAARNLISTDRGSEELKVRGDLGIATAVQHRSRTAIDARVTGTEPDQPWRVILMPQPEGITLEVLIDALGIHFYSLRGHQEALERLWERLPSGGRGPTDADADALLERSPRTALITINRWDGAGAHTSTDLVLAQDGEDCHAFVRDEQSPDSLVATGKDEGEWRALVLDATS</sequence>
<dbReference type="RefSeq" id="WP_338750617.1">
    <property type="nucleotide sequence ID" value="NZ_CP144913.1"/>
</dbReference>
<evidence type="ECO:0000256" key="1">
    <source>
        <dbReference type="SAM" id="MobiDB-lite"/>
    </source>
</evidence>
<evidence type="ECO:0008006" key="4">
    <source>
        <dbReference type="Google" id="ProtNLM"/>
    </source>
</evidence>
<protein>
    <recommendedName>
        <fullName evidence="4">Helicase XPB/Ssl2 N-terminal domain-containing protein</fullName>
    </recommendedName>
</protein>
<evidence type="ECO:0000313" key="2">
    <source>
        <dbReference type="EMBL" id="WXB77071.1"/>
    </source>
</evidence>
<accession>A0ABZ2MJ29</accession>